<dbReference type="Pfam" id="PF00561">
    <property type="entry name" value="Abhydrolase_1"/>
    <property type="match status" value="1"/>
</dbReference>
<protein>
    <recommendedName>
        <fullName evidence="1">AB hydrolase-1 domain-containing protein</fullName>
    </recommendedName>
</protein>
<name>A0A1I4H324_9FIRM</name>
<accession>A0A1I4H324</accession>
<dbReference type="SUPFAM" id="SSF53474">
    <property type="entry name" value="alpha/beta-Hydrolases"/>
    <property type="match status" value="1"/>
</dbReference>
<keyword evidence="3" id="KW-1185">Reference proteome</keyword>
<dbReference type="InterPro" id="IPR000073">
    <property type="entry name" value="AB_hydrolase_1"/>
</dbReference>
<dbReference type="InterPro" id="IPR053145">
    <property type="entry name" value="AB_hydrolase_Est10"/>
</dbReference>
<sequence>MEKQISIHTDSQQLSGVLHIPDCNKNEKIPAIVICHGFVSSKVGQHRLFVTLARNLCQAGYAVLRFDFSGCGESSGEYQDITTTQQIEEAARAIDSLEKHSEIEFSSITLIGHSLGGAIATSVAASSRKVHQLILLSPVANPFDDIVKIIGQHRYLESLEKGSVNFEGFELGKTLFMSLAEQRPLAEINKFHGNVLVIHGSEDMETPLENAYQYQKRLEQRTEGHSELKIIKGADHCYCSAIWKKELSEFILDWLKNQS</sequence>
<dbReference type="RefSeq" id="WP_090932265.1">
    <property type="nucleotide sequence ID" value="NZ_FOTS01000002.1"/>
</dbReference>
<feature type="domain" description="AB hydrolase-1" evidence="1">
    <location>
        <begin position="30"/>
        <end position="146"/>
    </location>
</feature>
<dbReference type="AlphaFoldDB" id="A0A1I4H324"/>
<dbReference type="Proteomes" id="UP000199520">
    <property type="component" value="Unassembled WGS sequence"/>
</dbReference>
<evidence type="ECO:0000313" key="3">
    <source>
        <dbReference type="Proteomes" id="UP000199520"/>
    </source>
</evidence>
<dbReference type="PANTHER" id="PTHR43265:SF1">
    <property type="entry name" value="ESTERASE ESTD"/>
    <property type="match status" value="1"/>
</dbReference>
<dbReference type="OrthoDB" id="9780269at2"/>
<reference evidence="3" key="1">
    <citation type="submission" date="2016-10" db="EMBL/GenBank/DDBJ databases">
        <authorList>
            <person name="Varghese N."/>
            <person name="Submissions S."/>
        </authorList>
    </citation>
    <scope>NUCLEOTIDE SEQUENCE [LARGE SCALE GENOMIC DNA]</scope>
    <source>
        <strain evidence="3">DSM 13327</strain>
    </source>
</reference>
<proteinExistence type="predicted"/>
<dbReference type="InterPro" id="IPR029058">
    <property type="entry name" value="AB_hydrolase_fold"/>
</dbReference>
<dbReference type="EMBL" id="FOTS01000002">
    <property type="protein sequence ID" value="SFL36037.1"/>
    <property type="molecule type" value="Genomic_DNA"/>
</dbReference>
<dbReference type="GO" id="GO:0052689">
    <property type="term" value="F:carboxylic ester hydrolase activity"/>
    <property type="evidence" value="ECO:0007669"/>
    <property type="project" value="TreeGrafter"/>
</dbReference>
<dbReference type="Gene3D" id="3.40.50.1820">
    <property type="entry name" value="alpha/beta hydrolase"/>
    <property type="match status" value="1"/>
</dbReference>
<dbReference type="STRING" id="1123291.SAMN04490355_1002107"/>
<dbReference type="PANTHER" id="PTHR43265">
    <property type="entry name" value="ESTERASE ESTD"/>
    <property type="match status" value="1"/>
</dbReference>
<organism evidence="2 3">
    <name type="scientific">Pelosinus propionicus DSM 13327</name>
    <dbReference type="NCBI Taxonomy" id="1123291"/>
    <lineage>
        <taxon>Bacteria</taxon>
        <taxon>Bacillati</taxon>
        <taxon>Bacillota</taxon>
        <taxon>Negativicutes</taxon>
        <taxon>Selenomonadales</taxon>
        <taxon>Sporomusaceae</taxon>
        <taxon>Pelosinus</taxon>
    </lineage>
</organism>
<gene>
    <name evidence="2" type="ORF">SAMN04490355_1002107</name>
</gene>
<evidence type="ECO:0000259" key="1">
    <source>
        <dbReference type="Pfam" id="PF00561"/>
    </source>
</evidence>
<evidence type="ECO:0000313" key="2">
    <source>
        <dbReference type="EMBL" id="SFL36037.1"/>
    </source>
</evidence>